<dbReference type="SUPFAM" id="SSF103481">
    <property type="entry name" value="Multidrug resistance efflux transporter EmrE"/>
    <property type="match status" value="2"/>
</dbReference>
<evidence type="ECO:0000256" key="1">
    <source>
        <dbReference type="SAM" id="Phobius"/>
    </source>
</evidence>
<feature type="transmembrane region" description="Helical" evidence="1">
    <location>
        <begin position="180"/>
        <end position="200"/>
    </location>
</feature>
<evidence type="ECO:0000313" key="3">
    <source>
        <dbReference type="EMBL" id="TYT74706.1"/>
    </source>
</evidence>
<dbReference type="Pfam" id="PF00892">
    <property type="entry name" value="EamA"/>
    <property type="match status" value="2"/>
</dbReference>
<feature type="transmembrane region" description="Helical" evidence="1">
    <location>
        <begin position="239"/>
        <end position="264"/>
    </location>
</feature>
<keyword evidence="4" id="KW-1185">Reference proteome</keyword>
<dbReference type="EMBL" id="VDMB01000009">
    <property type="protein sequence ID" value="TYT74706.1"/>
    <property type="molecule type" value="Genomic_DNA"/>
</dbReference>
<feature type="transmembrane region" description="Helical" evidence="1">
    <location>
        <begin position="296"/>
        <end position="315"/>
    </location>
</feature>
<keyword evidence="1" id="KW-0472">Membrane</keyword>
<feature type="domain" description="EamA" evidence="2">
    <location>
        <begin position="181"/>
        <end position="312"/>
    </location>
</feature>
<comment type="caution">
    <text evidence="3">The sequence shown here is derived from an EMBL/GenBank/DDBJ whole genome shotgun (WGS) entry which is preliminary data.</text>
</comment>
<keyword evidence="1" id="KW-1133">Transmembrane helix</keyword>
<dbReference type="InterPro" id="IPR000620">
    <property type="entry name" value="EamA_dom"/>
</dbReference>
<dbReference type="OrthoDB" id="1894884at2"/>
<name>A0A5Q4VCQ1_9BACT</name>
<feature type="domain" description="EamA" evidence="2">
    <location>
        <begin position="35"/>
        <end position="170"/>
    </location>
</feature>
<evidence type="ECO:0000259" key="2">
    <source>
        <dbReference type="Pfam" id="PF00892"/>
    </source>
</evidence>
<dbReference type="PANTHER" id="PTHR22911:SF137">
    <property type="entry name" value="SOLUTE CARRIER FAMILY 35 MEMBER G2-RELATED"/>
    <property type="match status" value="1"/>
</dbReference>
<feature type="transmembrane region" description="Helical" evidence="1">
    <location>
        <begin position="70"/>
        <end position="86"/>
    </location>
</feature>
<feature type="transmembrane region" description="Helical" evidence="1">
    <location>
        <begin position="207"/>
        <end position="227"/>
    </location>
</feature>
<dbReference type="Gene3D" id="1.10.3730.20">
    <property type="match status" value="1"/>
</dbReference>
<dbReference type="Proteomes" id="UP000321899">
    <property type="component" value="Unassembled WGS sequence"/>
</dbReference>
<keyword evidence="1" id="KW-0812">Transmembrane</keyword>
<feature type="transmembrane region" description="Helical" evidence="1">
    <location>
        <begin position="271"/>
        <end position="290"/>
    </location>
</feature>
<protein>
    <submittedName>
        <fullName evidence="3">EamA family transporter</fullName>
    </submittedName>
</protein>
<dbReference type="PANTHER" id="PTHR22911">
    <property type="entry name" value="ACYL-MALONYL CONDENSING ENZYME-RELATED"/>
    <property type="match status" value="1"/>
</dbReference>
<proteinExistence type="predicted"/>
<evidence type="ECO:0000313" key="4">
    <source>
        <dbReference type="Proteomes" id="UP000321899"/>
    </source>
</evidence>
<feature type="transmembrane region" description="Helical" evidence="1">
    <location>
        <begin position="31"/>
        <end position="50"/>
    </location>
</feature>
<reference evidence="3 4" key="1">
    <citation type="submission" date="2019-06" db="EMBL/GenBank/DDBJ databases">
        <title>Desulfobotulus mexicanus sp. nov., a novel sulfate-reducing bacterium isolated from the sediment of an alkaline crater lake in Mexico.</title>
        <authorList>
            <person name="Hirschler-Rea A."/>
        </authorList>
    </citation>
    <scope>NUCLEOTIDE SEQUENCE [LARGE SCALE GENOMIC DNA]</scope>
    <source>
        <strain evidence="3 4">PAR22N</strain>
    </source>
</reference>
<sequence>MKLLFAKSAGSFLSWFYTEFWIMKKSSVPVFSARMGLFYSITSAVAYAMLPVFTRMSLASGMSSLEIMQLRYGFGVAMVFIYLAICSPQSLKITPKGLFIAFILSFGLDQVTSLNLARCFETLTASTGILIFYIFPAITTLLSVLINKTPVSGKTIASIVLIAGGCCLVLIQAFSNRVELSGVLYVLSAAFTFALSFVILQRVMETIPPLTITFYVMLFTTLGFNLVKGDISLFLQLDSYQLLMGFLLGLIPTALGVTLLYLAIDATDSGFAALCSSIEPAVTVLAAYLILSEPVLLVQIAGMLIVMLGIFIKYLDSNYTKESSVTCLKKCA</sequence>
<organism evidence="3 4">
    <name type="scientific">Desulfobotulus mexicanus</name>
    <dbReference type="NCBI Taxonomy" id="2586642"/>
    <lineage>
        <taxon>Bacteria</taxon>
        <taxon>Pseudomonadati</taxon>
        <taxon>Thermodesulfobacteriota</taxon>
        <taxon>Desulfobacteria</taxon>
        <taxon>Desulfobacterales</taxon>
        <taxon>Desulfobacteraceae</taxon>
        <taxon>Desulfobotulus</taxon>
    </lineage>
</organism>
<feature type="transmembrane region" description="Helical" evidence="1">
    <location>
        <begin position="156"/>
        <end position="174"/>
    </location>
</feature>
<gene>
    <name evidence="3" type="ORF">FIM25_08960</name>
</gene>
<feature type="transmembrane region" description="Helical" evidence="1">
    <location>
        <begin position="123"/>
        <end position="144"/>
    </location>
</feature>
<dbReference type="GO" id="GO:0016020">
    <property type="term" value="C:membrane"/>
    <property type="evidence" value="ECO:0007669"/>
    <property type="project" value="InterPro"/>
</dbReference>
<feature type="transmembrane region" description="Helical" evidence="1">
    <location>
        <begin position="98"/>
        <end position="117"/>
    </location>
</feature>
<dbReference type="AlphaFoldDB" id="A0A5Q4VCQ1"/>
<dbReference type="InterPro" id="IPR037185">
    <property type="entry name" value="EmrE-like"/>
</dbReference>
<accession>A0A5Q4VCQ1</accession>